<evidence type="ECO:0000313" key="1">
    <source>
        <dbReference type="EMBL" id="KAJ9485750.1"/>
    </source>
</evidence>
<reference evidence="1" key="1">
    <citation type="submission" date="2015-06" db="EMBL/GenBank/DDBJ databases">
        <authorList>
            <person name="Nguyen H."/>
        </authorList>
    </citation>
    <scope>NUCLEOTIDE SEQUENCE</scope>
    <source>
        <strain evidence="1">DAOM 180753</strain>
    </source>
</reference>
<accession>A0AAI9TFC6</accession>
<reference evidence="1" key="2">
    <citation type="journal article" date="2016" name="Fungal Biol.">
        <title>Ochratoxin A production by Penicillium thymicola.</title>
        <authorList>
            <person name="Nguyen H.D.T."/>
            <person name="McMullin D.R."/>
            <person name="Ponomareva E."/>
            <person name="Riley R."/>
            <person name="Pomraning K.R."/>
            <person name="Baker S.E."/>
            <person name="Seifert K.A."/>
        </authorList>
    </citation>
    <scope>NUCLEOTIDE SEQUENCE</scope>
    <source>
        <strain evidence="1">DAOM 180753</strain>
    </source>
</reference>
<organism evidence="1 2">
    <name type="scientific">Penicillium thymicola</name>
    <dbReference type="NCBI Taxonomy" id="293382"/>
    <lineage>
        <taxon>Eukaryota</taxon>
        <taxon>Fungi</taxon>
        <taxon>Dikarya</taxon>
        <taxon>Ascomycota</taxon>
        <taxon>Pezizomycotina</taxon>
        <taxon>Eurotiomycetes</taxon>
        <taxon>Eurotiomycetidae</taxon>
        <taxon>Eurotiales</taxon>
        <taxon>Aspergillaceae</taxon>
        <taxon>Penicillium</taxon>
    </lineage>
</organism>
<gene>
    <name evidence="1" type="ORF">VN97_g7609</name>
</gene>
<sequence>AEISWPDLPCSTIPHTLNSTFVLPR</sequence>
<proteinExistence type="predicted"/>
<keyword evidence="2" id="KW-1185">Reference proteome</keyword>
<dbReference type="AlphaFoldDB" id="A0AAI9TFC6"/>
<comment type="caution">
    <text evidence="1">The sequence shown here is derived from an EMBL/GenBank/DDBJ whole genome shotgun (WGS) entry which is preliminary data.</text>
</comment>
<name>A0AAI9TFC6_PENTH</name>
<protein>
    <submittedName>
        <fullName evidence="1">Uncharacterized protein</fullName>
    </submittedName>
</protein>
<dbReference type="EMBL" id="LACB01000248">
    <property type="protein sequence ID" value="KAJ9485750.1"/>
    <property type="molecule type" value="Genomic_DNA"/>
</dbReference>
<feature type="non-terminal residue" evidence="1">
    <location>
        <position position="1"/>
    </location>
</feature>
<evidence type="ECO:0000313" key="2">
    <source>
        <dbReference type="Proteomes" id="UP001227192"/>
    </source>
</evidence>
<dbReference type="Proteomes" id="UP001227192">
    <property type="component" value="Unassembled WGS sequence"/>
</dbReference>